<reference evidence="1" key="1">
    <citation type="journal article" date="2022" name="bioRxiv">
        <title>Population genetic analysis of Ophidiomyces ophidiicola, the causative agent of snake fungal disease, indicates recent introductions to the USA.</title>
        <authorList>
            <person name="Ladner J.T."/>
            <person name="Palmer J.M."/>
            <person name="Ettinger C.L."/>
            <person name="Stajich J.E."/>
            <person name="Farrell T.M."/>
            <person name="Glorioso B.M."/>
            <person name="Lawson B."/>
            <person name="Price S.J."/>
            <person name="Stengle A.G."/>
            <person name="Grear D.A."/>
            <person name="Lorch J.M."/>
        </authorList>
    </citation>
    <scope>NUCLEOTIDE SEQUENCE</scope>
    <source>
        <strain evidence="1">NWHC 24266-5</strain>
    </source>
</reference>
<accession>A0ACB8UU91</accession>
<dbReference type="EC" id="2.1.1.319" evidence="1"/>
<organism evidence="1">
    <name type="scientific">Ophidiomyces ophidiicola</name>
    <dbReference type="NCBI Taxonomy" id="1387563"/>
    <lineage>
        <taxon>Eukaryota</taxon>
        <taxon>Fungi</taxon>
        <taxon>Dikarya</taxon>
        <taxon>Ascomycota</taxon>
        <taxon>Pezizomycotina</taxon>
        <taxon>Eurotiomycetes</taxon>
        <taxon>Eurotiomycetidae</taxon>
        <taxon>Onygenales</taxon>
        <taxon>Onygenaceae</taxon>
        <taxon>Ophidiomyces</taxon>
    </lineage>
</organism>
<evidence type="ECO:0000313" key="1">
    <source>
        <dbReference type="EMBL" id="KAI2385310.1"/>
    </source>
</evidence>
<comment type="caution">
    <text evidence="1">The sequence shown here is derived from an EMBL/GenBank/DDBJ whole genome shotgun (WGS) entry which is preliminary data.</text>
</comment>
<sequence>MTITLPTHSDCCDDNGIDDSSSESSPSECLDVTKDDGWEDVEPDEENTSIVSLFSNKIFRDAQSMLEDCKENFNFDFLKVRRDFDLDFLGTIKLVNYVRSEVKSGNMTPDVSSTSLFEDDKFLKPVLDDDALLYSLEDVSDSLYDEPAANPAQRINVLEAELARLREEFVEYKHMVQKSLGKQLGSEAEKDLPVLSNQQNREKGTDSERFKNAEAGYFTSYAYNTIHESMLKDTIRTDAYRDFIYDNKSLFKDKIVLDVGCGSGILSMFCAKAGAKMVIAVDNSDIIDKARQVVYDNGFGDVIKCLRGKIEEVVLPVQQVDIIVSEWMGYCLLFEAMLDSVLFARDRYLTPGGLMVPSHATLRIAPIADSDFMDDNVSFWNSVYGFKMSSMLENVYDEVLIQTVKPSALVGDSALFLSLPLHKVTVEQLTFTKDFEVSVTKDTDTLDAWLVWFDMFFMPSCESELEGNPVPSAMKKIDRVAFTTGPDGQETHWHQGIFLVKHGKYGKCPLKKGQHIKGKIVYKKQEEKSRLLDICIEWAVDEKPSVSQEWALQ</sequence>
<name>A0ACB8UU91_9EURO</name>
<keyword evidence="1" id="KW-0808">Transferase</keyword>
<gene>
    <name evidence="1" type="primary">rmt3</name>
    <name evidence="1" type="ORF">LOY88_004156</name>
</gene>
<keyword evidence="1" id="KW-0687">Ribonucleoprotein</keyword>
<keyword evidence="1" id="KW-0489">Methyltransferase</keyword>
<keyword evidence="1" id="KW-0689">Ribosomal protein</keyword>
<proteinExistence type="predicted"/>
<protein>
    <submittedName>
        <fullName evidence="1">Ribosomal protein arginine N-methyltransferase rmt3</fullName>
        <ecNumber evidence="1">2.1.1.319</ecNumber>
    </submittedName>
</protein>
<dbReference type="EMBL" id="JALBCA010000060">
    <property type="protein sequence ID" value="KAI2385310.1"/>
    <property type="molecule type" value="Genomic_DNA"/>
</dbReference>